<evidence type="ECO:0000313" key="2">
    <source>
        <dbReference type="EMBL" id="GAG94045.1"/>
    </source>
</evidence>
<dbReference type="EMBL" id="BART01020930">
    <property type="protein sequence ID" value="GAG94045.1"/>
    <property type="molecule type" value="Genomic_DNA"/>
</dbReference>
<name>X1BGB7_9ZZZZ</name>
<keyword evidence="1" id="KW-0812">Transmembrane</keyword>
<comment type="caution">
    <text evidence="2">The sequence shown here is derived from an EMBL/GenBank/DDBJ whole genome shotgun (WGS) entry which is preliminary data.</text>
</comment>
<keyword evidence="1" id="KW-0472">Membrane</keyword>
<feature type="transmembrane region" description="Helical" evidence="1">
    <location>
        <begin position="27"/>
        <end position="52"/>
    </location>
</feature>
<keyword evidence="1" id="KW-1133">Transmembrane helix</keyword>
<evidence type="ECO:0000256" key="1">
    <source>
        <dbReference type="SAM" id="Phobius"/>
    </source>
</evidence>
<organism evidence="2">
    <name type="scientific">marine sediment metagenome</name>
    <dbReference type="NCBI Taxonomy" id="412755"/>
    <lineage>
        <taxon>unclassified sequences</taxon>
        <taxon>metagenomes</taxon>
        <taxon>ecological metagenomes</taxon>
    </lineage>
</organism>
<accession>X1BGB7</accession>
<protein>
    <submittedName>
        <fullName evidence="2">Uncharacterized protein</fullName>
    </submittedName>
</protein>
<proteinExistence type="predicted"/>
<feature type="non-terminal residue" evidence="2">
    <location>
        <position position="85"/>
    </location>
</feature>
<reference evidence="2" key="1">
    <citation type="journal article" date="2014" name="Front. Microbiol.">
        <title>High frequency of phylogenetically diverse reductive dehalogenase-homologous genes in deep subseafloor sedimentary metagenomes.</title>
        <authorList>
            <person name="Kawai M."/>
            <person name="Futagami T."/>
            <person name="Toyoda A."/>
            <person name="Takaki Y."/>
            <person name="Nishi S."/>
            <person name="Hori S."/>
            <person name="Arai W."/>
            <person name="Tsubouchi T."/>
            <person name="Morono Y."/>
            <person name="Uchiyama I."/>
            <person name="Ito T."/>
            <person name="Fujiyama A."/>
            <person name="Inagaki F."/>
            <person name="Takami H."/>
        </authorList>
    </citation>
    <scope>NUCLEOTIDE SEQUENCE</scope>
    <source>
        <strain evidence="2">Expedition CK06-06</strain>
    </source>
</reference>
<sequence length="85" mass="9701">MLEAFYGLNGMQNFINWFSSLSSIQQIIISSVGFALAVAIIVLICIGLAYLLKYIFMGLFYILEKLFKGLHIIFKKLYEIISVNQ</sequence>
<gene>
    <name evidence="2" type="ORF">S01H4_38761</name>
</gene>
<dbReference type="AlphaFoldDB" id="X1BGB7"/>